<dbReference type="Gene3D" id="3.20.20.70">
    <property type="entry name" value="Aldolase class I"/>
    <property type="match status" value="1"/>
</dbReference>
<dbReference type="PANTHER" id="PTHR42836:SF1">
    <property type="entry name" value="7-CARBOXY-7-DEAZAGUANINE SYNTHASE"/>
    <property type="match status" value="1"/>
</dbReference>
<dbReference type="Proteomes" id="UP000671913">
    <property type="component" value="Chromosome"/>
</dbReference>
<dbReference type="PANTHER" id="PTHR42836">
    <property type="entry name" value="7-CARBOXY-7-DEAZAGUANINE SYNTHASE"/>
    <property type="match status" value="1"/>
</dbReference>
<keyword evidence="5" id="KW-0411">Iron-sulfur</keyword>
<evidence type="ECO:0000313" key="7">
    <source>
        <dbReference type="EMBL" id="QSZ27905.1"/>
    </source>
</evidence>
<accession>A0A975AWR7</accession>
<organism evidence="7 8">
    <name type="scientific">Aceticella autotrophica</name>
    <dbReference type="NCBI Taxonomy" id="2755338"/>
    <lineage>
        <taxon>Bacteria</taxon>
        <taxon>Bacillati</taxon>
        <taxon>Bacillota</taxon>
        <taxon>Clostridia</taxon>
        <taxon>Thermoanaerobacterales</taxon>
        <taxon>Thermoanaerobacteraceae</taxon>
        <taxon>Aceticella</taxon>
    </lineage>
</organism>
<dbReference type="AlphaFoldDB" id="A0A975AWR7"/>
<dbReference type="EMBL" id="CP060096">
    <property type="protein sequence ID" value="QSZ27905.1"/>
    <property type="molecule type" value="Genomic_DNA"/>
</dbReference>
<evidence type="ECO:0000256" key="4">
    <source>
        <dbReference type="ARBA" id="ARBA00023004"/>
    </source>
</evidence>
<evidence type="ECO:0000256" key="1">
    <source>
        <dbReference type="ARBA" id="ARBA00022485"/>
    </source>
</evidence>
<sequence>MIAYKLGNSLYLNITNRCTNRCEFCIRQREIGVGGYDLRLEKEPSLKEIIEAIGDPSGYKEVVFCGYGEPLLRLQTVLDVSRYLKKNYPNVPIRINTNGQANLIYGEDITPQFKGLVDVISISLNAENAEKYQELCHSDYGKEAYYSILEFARKCKNHIPRVVLSVVDLPSIDVEKCRRLAEDLCVELRVRIYYE</sequence>
<dbReference type="KEGG" id="aaut:ACETAC_03210"/>
<evidence type="ECO:0000256" key="5">
    <source>
        <dbReference type="ARBA" id="ARBA00023014"/>
    </source>
</evidence>
<dbReference type="SFLD" id="SFLDS00029">
    <property type="entry name" value="Radical_SAM"/>
    <property type="match status" value="1"/>
</dbReference>
<dbReference type="SFLD" id="SFLDG01111">
    <property type="entry name" value="Uncharacterised_Radical_SAM_Su"/>
    <property type="match status" value="1"/>
</dbReference>
<dbReference type="InterPro" id="IPR023821">
    <property type="entry name" value="rSAM_TatD-assoc"/>
</dbReference>
<evidence type="ECO:0000256" key="3">
    <source>
        <dbReference type="ARBA" id="ARBA00022723"/>
    </source>
</evidence>
<dbReference type="PROSITE" id="PS51918">
    <property type="entry name" value="RADICAL_SAM"/>
    <property type="match status" value="1"/>
</dbReference>
<dbReference type="GO" id="GO:0046872">
    <property type="term" value="F:metal ion binding"/>
    <property type="evidence" value="ECO:0007669"/>
    <property type="project" value="UniProtKB-KW"/>
</dbReference>
<feature type="domain" description="Radical SAM core" evidence="6">
    <location>
        <begin position="4"/>
        <end position="195"/>
    </location>
</feature>
<dbReference type="InterPro" id="IPR058240">
    <property type="entry name" value="rSAM_sf"/>
</dbReference>
<keyword evidence="8" id="KW-1185">Reference proteome</keyword>
<proteinExistence type="predicted"/>
<dbReference type="CDD" id="cd01335">
    <property type="entry name" value="Radical_SAM"/>
    <property type="match status" value="1"/>
</dbReference>
<keyword evidence="4" id="KW-0408">Iron</keyword>
<evidence type="ECO:0000256" key="2">
    <source>
        <dbReference type="ARBA" id="ARBA00022691"/>
    </source>
</evidence>
<dbReference type="InterPro" id="IPR007197">
    <property type="entry name" value="rSAM"/>
</dbReference>
<evidence type="ECO:0000259" key="6">
    <source>
        <dbReference type="PROSITE" id="PS51918"/>
    </source>
</evidence>
<dbReference type="SUPFAM" id="SSF102114">
    <property type="entry name" value="Radical SAM enzymes"/>
    <property type="match status" value="1"/>
</dbReference>
<keyword evidence="1" id="KW-0004">4Fe-4S</keyword>
<protein>
    <submittedName>
        <fullName evidence="7">Radical SAM protein</fullName>
    </submittedName>
</protein>
<dbReference type="Pfam" id="PF04055">
    <property type="entry name" value="Radical_SAM"/>
    <property type="match status" value="1"/>
</dbReference>
<dbReference type="GO" id="GO:0003824">
    <property type="term" value="F:catalytic activity"/>
    <property type="evidence" value="ECO:0007669"/>
    <property type="project" value="InterPro"/>
</dbReference>
<evidence type="ECO:0000313" key="8">
    <source>
        <dbReference type="Proteomes" id="UP000671913"/>
    </source>
</evidence>
<name>A0A975AWR7_9THEO</name>
<dbReference type="InterPro" id="IPR013785">
    <property type="entry name" value="Aldolase_TIM"/>
</dbReference>
<reference evidence="7" key="1">
    <citation type="submission" date="2020-08" db="EMBL/GenBank/DDBJ databases">
        <title>Genomic insights into the carbon and energy metabolism of the first obligate autotrophic acetogenic bacterium Aceticella autotrophica gen. nov., sp. nov.</title>
        <authorList>
            <person name="Toshchakov S.V."/>
            <person name="Elcheninov A.G."/>
            <person name="Kublanov I.V."/>
            <person name="Frolov E.N."/>
            <person name="Lebedinsky A.V."/>
        </authorList>
    </citation>
    <scope>NUCLEOTIDE SEQUENCE</scope>
    <source>
        <strain evidence="7">3443-3Ac</strain>
    </source>
</reference>
<dbReference type="RefSeq" id="WP_284680622.1">
    <property type="nucleotide sequence ID" value="NZ_CP060096.1"/>
</dbReference>
<keyword evidence="2" id="KW-0949">S-adenosyl-L-methionine</keyword>
<keyword evidence="3" id="KW-0479">Metal-binding</keyword>
<dbReference type="NCBIfam" id="TIGR04038">
    <property type="entry name" value="tatD_link_rSAM"/>
    <property type="match status" value="1"/>
</dbReference>
<gene>
    <name evidence="7" type="ORF">ACETAC_03210</name>
</gene>
<dbReference type="GO" id="GO:0051539">
    <property type="term" value="F:4 iron, 4 sulfur cluster binding"/>
    <property type="evidence" value="ECO:0007669"/>
    <property type="project" value="UniProtKB-KW"/>
</dbReference>